<gene>
    <name evidence="2" type="ORF">JEU22_04510</name>
</gene>
<reference evidence="2" key="1">
    <citation type="submission" date="2020-12" db="EMBL/GenBank/DDBJ databases">
        <title>Enhanced detection system for hospital associated transmission using whole genome sequencing surveillance.</title>
        <authorList>
            <person name="Harrison L.H."/>
            <person name="Van Tyne D."/>
            <person name="Marsh J.W."/>
            <person name="Griffith M.P."/>
            <person name="Snyder D.J."/>
            <person name="Cooper V.S."/>
            <person name="Mustapha M."/>
        </authorList>
    </citation>
    <scope>NUCLEOTIDE SEQUENCE</scope>
    <source>
        <strain evidence="2">PSB00042</strain>
    </source>
</reference>
<protein>
    <submittedName>
        <fullName evidence="2">Uncharacterized protein</fullName>
    </submittedName>
</protein>
<dbReference type="Proteomes" id="UP000637061">
    <property type="component" value="Unassembled WGS sequence"/>
</dbReference>
<proteinExistence type="predicted"/>
<feature type="transmembrane region" description="Helical" evidence="1">
    <location>
        <begin position="41"/>
        <end position="66"/>
    </location>
</feature>
<evidence type="ECO:0000313" key="3">
    <source>
        <dbReference type="Proteomes" id="UP000637061"/>
    </source>
</evidence>
<organism evidence="2 3">
    <name type="scientific">Pseudomonas putida</name>
    <name type="common">Arthrobacter siderocapsulatus</name>
    <dbReference type="NCBI Taxonomy" id="303"/>
    <lineage>
        <taxon>Bacteria</taxon>
        <taxon>Pseudomonadati</taxon>
        <taxon>Pseudomonadota</taxon>
        <taxon>Gammaproteobacteria</taxon>
        <taxon>Pseudomonadales</taxon>
        <taxon>Pseudomonadaceae</taxon>
        <taxon>Pseudomonas</taxon>
    </lineage>
</organism>
<evidence type="ECO:0000313" key="2">
    <source>
        <dbReference type="EMBL" id="MBI6883166.1"/>
    </source>
</evidence>
<name>A0A8I1ECT4_PSEPU</name>
<sequence length="107" mass="11816">MELMSAINPYMAAFYTPLLLAVAITVWNLTWRDTVDAREGLVRVAFLRELFVGLGAFFIGGSYLYYHPDYPGFAILYGLLGAGMILAVTVAYLCARASVSRKASPRK</sequence>
<dbReference type="RefSeq" id="WP_198746780.1">
    <property type="nucleotide sequence ID" value="NZ_JAEHTE010000002.1"/>
</dbReference>
<keyword evidence="1" id="KW-0472">Membrane</keyword>
<comment type="caution">
    <text evidence="2">The sequence shown here is derived from an EMBL/GenBank/DDBJ whole genome shotgun (WGS) entry which is preliminary data.</text>
</comment>
<dbReference type="AlphaFoldDB" id="A0A8I1ECT4"/>
<dbReference type="EMBL" id="JAEHTE010000002">
    <property type="protein sequence ID" value="MBI6883166.1"/>
    <property type="molecule type" value="Genomic_DNA"/>
</dbReference>
<accession>A0A8I1ECT4</accession>
<keyword evidence="1" id="KW-1133">Transmembrane helix</keyword>
<keyword evidence="1" id="KW-0812">Transmembrane</keyword>
<feature type="transmembrane region" description="Helical" evidence="1">
    <location>
        <begin position="72"/>
        <end position="95"/>
    </location>
</feature>
<feature type="transmembrane region" description="Helical" evidence="1">
    <location>
        <begin position="12"/>
        <end position="29"/>
    </location>
</feature>
<evidence type="ECO:0000256" key="1">
    <source>
        <dbReference type="SAM" id="Phobius"/>
    </source>
</evidence>